<name>A0ABQ2MZA6_9MICO</name>
<protein>
    <submittedName>
        <fullName evidence="1">Arabinose-binding protein</fullName>
    </submittedName>
</protein>
<dbReference type="Proteomes" id="UP000638043">
    <property type="component" value="Unassembled WGS sequence"/>
</dbReference>
<dbReference type="Pfam" id="PF13416">
    <property type="entry name" value="SBP_bac_8"/>
    <property type="match status" value="1"/>
</dbReference>
<dbReference type="PANTHER" id="PTHR43649:SF12">
    <property type="entry name" value="DIACETYLCHITOBIOSE BINDING PROTEIN DASA"/>
    <property type="match status" value="1"/>
</dbReference>
<sequence length="445" mass="46935">MTPPSPSISRRGLFRLAAGAGGLALLAGLTGCTPPSGPPIGSGEIDLSFWTHDDAYVRFFTEAVPRAEAASAFRYALGVTKAGAADIVTKLIAQAVAGTGTPDVVGLEIGAFTRTLRGTIASELLTDLTDIVAPFGDDLMSARTAPFSKDGRLYALDSDTPMTVYYHRGDEFERLGLPDTFGTWDDFLATGAKLADSDGVSLGAIATSDPGGTVQTFHVHLLQRGGGLFDAAGEPTLETPEAEDTLRMLVAGVQSGALATVSDMYGPGMQSGLKSGKIIGVNMPSWYSTYGIQPSAPEQEGLWRISPLPRFAGGGGRTGAGGGTGFAVLRDKPASEAGVQLITAAYLDPEQQIKRYRDMGYLPTLRSVYDSPELAALEDGFFGGQRLFEVYRDIVDEAPEIHQSENQSIMDTVLSGHLLRAYRGQATPAEALTDAARDFRGQARG</sequence>
<evidence type="ECO:0000313" key="2">
    <source>
        <dbReference type="Proteomes" id="UP000638043"/>
    </source>
</evidence>
<dbReference type="InterPro" id="IPR006059">
    <property type="entry name" value="SBP"/>
</dbReference>
<accession>A0ABQ2MZA6</accession>
<dbReference type="EMBL" id="BMMQ01000002">
    <property type="protein sequence ID" value="GGO61353.1"/>
    <property type="molecule type" value="Genomic_DNA"/>
</dbReference>
<comment type="caution">
    <text evidence="1">The sequence shown here is derived from an EMBL/GenBank/DDBJ whole genome shotgun (WGS) entry which is preliminary data.</text>
</comment>
<dbReference type="InterPro" id="IPR006311">
    <property type="entry name" value="TAT_signal"/>
</dbReference>
<dbReference type="Gene3D" id="3.40.190.10">
    <property type="entry name" value="Periplasmic binding protein-like II"/>
    <property type="match status" value="1"/>
</dbReference>
<dbReference type="PANTHER" id="PTHR43649">
    <property type="entry name" value="ARABINOSE-BINDING PROTEIN-RELATED"/>
    <property type="match status" value="1"/>
</dbReference>
<evidence type="ECO:0000313" key="1">
    <source>
        <dbReference type="EMBL" id="GGO61353.1"/>
    </source>
</evidence>
<organism evidence="1 2">
    <name type="scientific">Microbacterium nanhaiense</name>
    <dbReference type="NCBI Taxonomy" id="1301026"/>
    <lineage>
        <taxon>Bacteria</taxon>
        <taxon>Bacillati</taxon>
        <taxon>Actinomycetota</taxon>
        <taxon>Actinomycetes</taxon>
        <taxon>Micrococcales</taxon>
        <taxon>Microbacteriaceae</taxon>
        <taxon>Microbacterium</taxon>
    </lineage>
</organism>
<dbReference type="RefSeq" id="WP_188700192.1">
    <property type="nucleotide sequence ID" value="NZ_BMMQ01000002.1"/>
</dbReference>
<dbReference type="PROSITE" id="PS51318">
    <property type="entry name" value="TAT"/>
    <property type="match status" value="1"/>
</dbReference>
<proteinExistence type="predicted"/>
<dbReference type="SUPFAM" id="SSF53850">
    <property type="entry name" value="Periplasmic binding protein-like II"/>
    <property type="match status" value="1"/>
</dbReference>
<keyword evidence="2" id="KW-1185">Reference proteome</keyword>
<reference evidence="2" key="1">
    <citation type="journal article" date="2019" name="Int. J. Syst. Evol. Microbiol.">
        <title>The Global Catalogue of Microorganisms (GCM) 10K type strain sequencing project: providing services to taxonomists for standard genome sequencing and annotation.</title>
        <authorList>
            <consortium name="The Broad Institute Genomics Platform"/>
            <consortium name="The Broad Institute Genome Sequencing Center for Infectious Disease"/>
            <person name="Wu L."/>
            <person name="Ma J."/>
        </authorList>
    </citation>
    <scope>NUCLEOTIDE SEQUENCE [LARGE SCALE GENOMIC DNA]</scope>
    <source>
        <strain evidence="2">CGMCC 4.7181</strain>
    </source>
</reference>
<dbReference type="InterPro" id="IPR050490">
    <property type="entry name" value="Bact_solute-bd_prot1"/>
</dbReference>
<gene>
    <name evidence="1" type="primary">araN</name>
    <name evidence="1" type="ORF">GCM10010910_08950</name>
</gene>